<feature type="region of interest" description="Disordered" evidence="1">
    <location>
        <begin position="48"/>
        <end position="68"/>
    </location>
</feature>
<organism evidence="2 3">
    <name type="scientific">Puccinia striiformis f. sp. tritici PST-78</name>
    <dbReference type="NCBI Taxonomy" id="1165861"/>
    <lineage>
        <taxon>Eukaryota</taxon>
        <taxon>Fungi</taxon>
        <taxon>Dikarya</taxon>
        <taxon>Basidiomycota</taxon>
        <taxon>Pucciniomycotina</taxon>
        <taxon>Pucciniomycetes</taxon>
        <taxon>Pucciniales</taxon>
        <taxon>Pucciniaceae</taxon>
        <taxon>Puccinia</taxon>
    </lineage>
</organism>
<comment type="caution">
    <text evidence="2">The sequence shown here is derived from an EMBL/GenBank/DDBJ whole genome shotgun (WGS) entry which is preliminary data.</text>
</comment>
<dbReference type="Proteomes" id="UP000054564">
    <property type="component" value="Unassembled WGS sequence"/>
</dbReference>
<reference evidence="3" key="1">
    <citation type="submission" date="2014-03" db="EMBL/GenBank/DDBJ databases">
        <title>The Genome Sequence of Puccinia striiformis f. sp. tritici PST-78.</title>
        <authorList>
            <consortium name="The Broad Institute Genome Sequencing Platform"/>
            <person name="Cuomo C."/>
            <person name="Hulbert S."/>
            <person name="Chen X."/>
            <person name="Walker B."/>
            <person name="Young S.K."/>
            <person name="Zeng Q."/>
            <person name="Gargeya S."/>
            <person name="Fitzgerald M."/>
            <person name="Haas B."/>
            <person name="Abouelleil A."/>
            <person name="Alvarado L."/>
            <person name="Arachchi H.M."/>
            <person name="Berlin A.M."/>
            <person name="Chapman S.B."/>
            <person name="Goldberg J."/>
            <person name="Griggs A."/>
            <person name="Gujja S."/>
            <person name="Hansen M."/>
            <person name="Howarth C."/>
            <person name="Imamovic A."/>
            <person name="Larimer J."/>
            <person name="McCowan C."/>
            <person name="Montmayeur A."/>
            <person name="Murphy C."/>
            <person name="Neiman D."/>
            <person name="Pearson M."/>
            <person name="Priest M."/>
            <person name="Roberts A."/>
            <person name="Saif S."/>
            <person name="Shea T."/>
            <person name="Sisk P."/>
            <person name="Sykes S."/>
            <person name="Wortman J."/>
            <person name="Nusbaum C."/>
            <person name="Birren B."/>
        </authorList>
    </citation>
    <scope>NUCLEOTIDE SEQUENCE [LARGE SCALE GENOMIC DNA]</scope>
    <source>
        <strain evidence="3">race PST-78</strain>
    </source>
</reference>
<dbReference type="EMBL" id="AJIL01002818">
    <property type="protein sequence ID" value="KNE88203.1"/>
    <property type="molecule type" value="Genomic_DNA"/>
</dbReference>
<evidence type="ECO:0000313" key="3">
    <source>
        <dbReference type="Proteomes" id="UP000054564"/>
    </source>
</evidence>
<evidence type="ECO:0000256" key="1">
    <source>
        <dbReference type="SAM" id="MobiDB-lite"/>
    </source>
</evidence>
<proteinExistence type="predicted"/>
<feature type="non-terminal residue" evidence="2">
    <location>
        <position position="135"/>
    </location>
</feature>
<sequence>MDDLKAVADYWRKVKSGELPATGPNEIGITIWTAEAAIKRITELERANKAQDDHINQQQDRIDSLEKTNSDLGQALGVSEKRLATPVRLPPLMDGELCGKYGAKYGAAANAHNNAITACSIAICGAGFKSEVTAP</sequence>
<evidence type="ECO:0000313" key="2">
    <source>
        <dbReference type="EMBL" id="KNE88203.1"/>
    </source>
</evidence>
<protein>
    <submittedName>
        <fullName evidence="2">Uncharacterized protein</fullName>
    </submittedName>
</protein>
<accession>A0A0L0UMG4</accession>
<name>A0A0L0UMG4_9BASI</name>
<keyword evidence="3" id="KW-1185">Reference proteome</keyword>
<gene>
    <name evidence="2" type="ORF">PSTG_18402</name>
</gene>
<dbReference type="AlphaFoldDB" id="A0A0L0UMG4"/>